<sequence length="205" mass="22733">MTAPGSGSWIPSAAGCGSPRAGEPSPSAGSIDSQTVKGAEVGGERGYDGGKKLPGAKRHIVVDTLGLLLVVVVSAASADDGTYAPEVLGRLTEERRSRLELVWADSKYHNHRLESWMAKEEVGYRIEVVSRPAGSEGFVPLPRRWVVERTPAWLGRYRRHSRHYEWYPESGESMIRISSIHRMLKPLKPDWTGRQAPFKCRKVQE</sequence>
<protein>
    <submittedName>
        <fullName evidence="3">Transposase DDE domain protein</fullName>
    </submittedName>
</protein>
<dbReference type="Proteomes" id="UP000317835">
    <property type="component" value="Chromosome"/>
</dbReference>
<evidence type="ECO:0000313" key="4">
    <source>
        <dbReference type="Proteomes" id="UP000317835"/>
    </source>
</evidence>
<feature type="domain" description="Transposase IS4-like" evidence="2">
    <location>
        <begin position="25"/>
        <end position="165"/>
    </location>
</feature>
<name>A0A518H0L9_9BACT</name>
<evidence type="ECO:0000313" key="3">
    <source>
        <dbReference type="EMBL" id="QDV34384.1"/>
    </source>
</evidence>
<dbReference type="GO" id="GO:0004803">
    <property type="term" value="F:transposase activity"/>
    <property type="evidence" value="ECO:0007669"/>
    <property type="project" value="InterPro"/>
</dbReference>
<feature type="compositionally biased region" description="Polar residues" evidence="1">
    <location>
        <begin position="27"/>
        <end position="36"/>
    </location>
</feature>
<evidence type="ECO:0000256" key="1">
    <source>
        <dbReference type="SAM" id="MobiDB-lite"/>
    </source>
</evidence>
<dbReference type="EMBL" id="CP036426">
    <property type="protein sequence ID" value="QDV34384.1"/>
    <property type="molecule type" value="Genomic_DNA"/>
</dbReference>
<feature type="region of interest" description="Disordered" evidence="1">
    <location>
        <begin position="1"/>
        <end position="50"/>
    </location>
</feature>
<evidence type="ECO:0000259" key="2">
    <source>
        <dbReference type="Pfam" id="PF01609"/>
    </source>
</evidence>
<dbReference type="AlphaFoldDB" id="A0A518H0L9"/>
<keyword evidence="4" id="KW-1185">Reference proteome</keyword>
<organism evidence="3 4">
    <name type="scientific">Tautonia plasticadhaerens</name>
    <dbReference type="NCBI Taxonomy" id="2527974"/>
    <lineage>
        <taxon>Bacteria</taxon>
        <taxon>Pseudomonadati</taxon>
        <taxon>Planctomycetota</taxon>
        <taxon>Planctomycetia</taxon>
        <taxon>Isosphaerales</taxon>
        <taxon>Isosphaeraceae</taxon>
        <taxon>Tautonia</taxon>
    </lineage>
</organism>
<gene>
    <name evidence="3" type="ORF">ElP_22700</name>
</gene>
<dbReference type="GO" id="GO:0006313">
    <property type="term" value="P:DNA transposition"/>
    <property type="evidence" value="ECO:0007669"/>
    <property type="project" value="InterPro"/>
</dbReference>
<dbReference type="KEGG" id="tpla:ElP_22700"/>
<reference evidence="3 4" key="1">
    <citation type="submission" date="2019-02" db="EMBL/GenBank/DDBJ databases">
        <title>Deep-cultivation of Planctomycetes and their phenomic and genomic characterization uncovers novel biology.</title>
        <authorList>
            <person name="Wiegand S."/>
            <person name="Jogler M."/>
            <person name="Boedeker C."/>
            <person name="Pinto D."/>
            <person name="Vollmers J."/>
            <person name="Rivas-Marin E."/>
            <person name="Kohn T."/>
            <person name="Peeters S.H."/>
            <person name="Heuer A."/>
            <person name="Rast P."/>
            <person name="Oberbeckmann S."/>
            <person name="Bunk B."/>
            <person name="Jeske O."/>
            <person name="Meyerdierks A."/>
            <person name="Storesund J.E."/>
            <person name="Kallscheuer N."/>
            <person name="Luecker S."/>
            <person name="Lage O.M."/>
            <person name="Pohl T."/>
            <person name="Merkel B.J."/>
            <person name="Hornburger P."/>
            <person name="Mueller R.-W."/>
            <person name="Bruemmer F."/>
            <person name="Labrenz M."/>
            <person name="Spormann A.M."/>
            <person name="Op den Camp H."/>
            <person name="Overmann J."/>
            <person name="Amann R."/>
            <person name="Jetten M.S.M."/>
            <person name="Mascher T."/>
            <person name="Medema M.H."/>
            <person name="Devos D.P."/>
            <person name="Kaster A.-K."/>
            <person name="Ovreas L."/>
            <person name="Rohde M."/>
            <person name="Galperin M.Y."/>
            <person name="Jogler C."/>
        </authorList>
    </citation>
    <scope>NUCLEOTIDE SEQUENCE [LARGE SCALE GENOMIC DNA]</scope>
    <source>
        <strain evidence="3 4">ElP</strain>
    </source>
</reference>
<accession>A0A518H0L9</accession>
<dbReference type="InterPro" id="IPR002559">
    <property type="entry name" value="Transposase_11"/>
</dbReference>
<dbReference type="GO" id="GO:0003677">
    <property type="term" value="F:DNA binding"/>
    <property type="evidence" value="ECO:0007669"/>
    <property type="project" value="InterPro"/>
</dbReference>
<dbReference type="Pfam" id="PF01609">
    <property type="entry name" value="DDE_Tnp_1"/>
    <property type="match status" value="1"/>
</dbReference>
<dbReference type="PANTHER" id="PTHR30007:SF0">
    <property type="entry name" value="TRANSPOSASE"/>
    <property type="match status" value="1"/>
</dbReference>
<proteinExistence type="predicted"/>
<dbReference type="PANTHER" id="PTHR30007">
    <property type="entry name" value="PHP DOMAIN PROTEIN"/>
    <property type="match status" value="1"/>
</dbReference>